<dbReference type="Pfam" id="PF02811">
    <property type="entry name" value="PHP"/>
    <property type="match status" value="1"/>
</dbReference>
<keyword evidence="8" id="KW-0239">DNA-directed DNA polymerase</keyword>
<evidence type="ECO:0000256" key="3">
    <source>
        <dbReference type="ARBA" id="ARBA00012417"/>
    </source>
</evidence>
<dbReference type="Gene3D" id="3.20.20.140">
    <property type="entry name" value="Metal-dependent hydrolases"/>
    <property type="match status" value="1"/>
</dbReference>
<accession>A0AAE5P3D5</accession>
<dbReference type="RefSeq" id="WP_098279037.1">
    <property type="nucleotide sequence ID" value="NZ_CATKQG010000033.1"/>
</dbReference>
<dbReference type="CDD" id="cd04485">
    <property type="entry name" value="DnaE_OBF"/>
    <property type="match status" value="1"/>
</dbReference>
<dbReference type="InterPro" id="IPR040982">
    <property type="entry name" value="DNA_pol3_finger"/>
</dbReference>
<dbReference type="Gene3D" id="2.40.50.140">
    <property type="entry name" value="Nucleic acid-binding proteins"/>
    <property type="match status" value="1"/>
</dbReference>
<protein>
    <recommendedName>
        <fullName evidence="4">DNA polymerase III subunit alpha</fullName>
        <ecNumber evidence="3">2.7.7.7</ecNumber>
    </recommendedName>
</protein>
<dbReference type="PANTHER" id="PTHR32294">
    <property type="entry name" value="DNA POLYMERASE III SUBUNIT ALPHA"/>
    <property type="match status" value="1"/>
</dbReference>
<dbReference type="Pfam" id="PF07733">
    <property type="entry name" value="DNA_pol3_alpha"/>
    <property type="match status" value="1"/>
</dbReference>
<evidence type="ECO:0000256" key="2">
    <source>
        <dbReference type="ARBA" id="ARBA00009496"/>
    </source>
</evidence>
<evidence type="ECO:0000256" key="8">
    <source>
        <dbReference type="ARBA" id="ARBA00022932"/>
    </source>
</evidence>
<evidence type="ECO:0000256" key="1">
    <source>
        <dbReference type="ARBA" id="ARBA00004496"/>
    </source>
</evidence>
<dbReference type="SMART" id="SM00481">
    <property type="entry name" value="POLIIIAc"/>
    <property type="match status" value="1"/>
</dbReference>
<dbReference type="PANTHER" id="PTHR32294:SF0">
    <property type="entry name" value="DNA POLYMERASE III SUBUNIT ALPHA"/>
    <property type="match status" value="1"/>
</dbReference>
<organism evidence="12 13">
    <name type="scientific">Priestia megaterium</name>
    <name type="common">Bacillus megaterium</name>
    <dbReference type="NCBI Taxonomy" id="1404"/>
    <lineage>
        <taxon>Bacteria</taxon>
        <taxon>Bacillati</taxon>
        <taxon>Bacillota</taxon>
        <taxon>Bacilli</taxon>
        <taxon>Bacillales</taxon>
        <taxon>Bacillaceae</taxon>
        <taxon>Priestia</taxon>
    </lineage>
</organism>
<evidence type="ECO:0000256" key="7">
    <source>
        <dbReference type="ARBA" id="ARBA00022705"/>
    </source>
</evidence>
<evidence type="ECO:0000259" key="11">
    <source>
        <dbReference type="SMART" id="SM00481"/>
    </source>
</evidence>
<dbReference type="InterPro" id="IPR029460">
    <property type="entry name" value="DNAPol_HHH"/>
</dbReference>
<dbReference type="InterPro" id="IPR016195">
    <property type="entry name" value="Pol/histidinol_Pase-like"/>
</dbReference>
<comment type="caution">
    <text evidence="12">The sequence shown here is derived from an EMBL/GenBank/DDBJ whole genome shotgun (WGS) entry which is preliminary data.</text>
</comment>
<dbReference type="InterPro" id="IPR004013">
    <property type="entry name" value="PHP_dom"/>
</dbReference>
<evidence type="ECO:0000256" key="5">
    <source>
        <dbReference type="ARBA" id="ARBA00022679"/>
    </source>
</evidence>
<dbReference type="NCBIfam" id="TIGR00594">
    <property type="entry name" value="polc"/>
    <property type="match status" value="1"/>
</dbReference>
<dbReference type="GO" id="GO:0005737">
    <property type="term" value="C:cytoplasm"/>
    <property type="evidence" value="ECO:0007669"/>
    <property type="project" value="UniProtKB-SubCell"/>
</dbReference>
<evidence type="ECO:0000256" key="10">
    <source>
        <dbReference type="ARBA" id="ARBA00049244"/>
    </source>
</evidence>
<comment type="function">
    <text evidence="9">DNA polymerase III is a complex, multichain enzyme responsible for most of the replicative synthesis in bacteria. This DNA polymerase also exhibits 3' to 5' exonuclease activity. The alpha chain is the DNA polymerase.</text>
</comment>
<name>A0AAE5P3D5_PRIMG</name>
<keyword evidence="5" id="KW-0808">Transferase</keyword>
<dbReference type="SUPFAM" id="SSF160975">
    <property type="entry name" value="AF1531-like"/>
    <property type="match status" value="1"/>
</dbReference>
<dbReference type="EC" id="2.7.7.7" evidence="3"/>
<dbReference type="Pfam" id="PF20914">
    <property type="entry name" value="DNA_pol_IIIA_C"/>
    <property type="match status" value="1"/>
</dbReference>
<dbReference type="Pfam" id="PF01336">
    <property type="entry name" value="tRNA_anti-codon"/>
    <property type="match status" value="1"/>
</dbReference>
<dbReference type="SUPFAM" id="SSF89550">
    <property type="entry name" value="PHP domain-like"/>
    <property type="match status" value="1"/>
</dbReference>
<dbReference type="InterPro" id="IPR048472">
    <property type="entry name" value="DNA_pol_IIIA_C"/>
</dbReference>
<dbReference type="Pfam" id="PF17657">
    <property type="entry name" value="DNA_pol3_finger"/>
    <property type="match status" value="1"/>
</dbReference>
<dbReference type="Proteomes" id="UP000220341">
    <property type="component" value="Unassembled WGS sequence"/>
</dbReference>
<comment type="similarity">
    <text evidence="2">Belongs to the DNA polymerase type-C family. DnaE subfamily.</text>
</comment>
<dbReference type="InterPro" id="IPR012340">
    <property type="entry name" value="NA-bd_OB-fold"/>
</dbReference>
<evidence type="ECO:0000256" key="4">
    <source>
        <dbReference type="ARBA" id="ARBA00019114"/>
    </source>
</evidence>
<sequence length="1120" mass="127789">MPFVHLQLQSSYSLLSSSVRIHELVETAKKMNYEAIALTDENVMYGVIPFYKACVKAGIKPIIGLTLSILEHEESERAYPLVLLAENDKGYENLLKLSSLVQTKEKHGVNKKWLHHYSGGLIAITPGVTGEIETLLAENKLQDAKQVLQFFKKVYSQSLYISIQRHGQDEAFINQQLTELAAEENIPLVATNQVKYLKKEDRDAYECLAAIRDGEKLHSDEDEDEEVKSKSSEYYFKSPDEMEDLFHDQHFLIEESIKIARRCELEISLGVMSIPKYPVPPSVTSSAYLRTLCEKGLQERFQVITEQYEERLDYELNIIENMRFSDYFLIVWDFMNYAHEHGILTGPGRGSAAGSLVSYALRITNVDPIQHQLLFERFLNPERISMPDIDIDFPDNKRDQVIQYVAQKYGALHVAQIITFGTLAAKAAVRDVGRVMGFDQEALNKMSKAIPTKPGTTLKSALRDSRVLQDYLSENEARKQWYNIAMKIEGLPRHTSTHAAGVVISEKPLTQSVAVQEGHDDVYLTQYPMEALQDVGLLKMDFLGLRNLTILDHILKKIERDMNRKLSLSHIPFNDQKTFELLSKGDTTGIFQLESDGMRRVLQQLKPTELEDIVAVNALYRPGPMENIPTYIKRKHGVEKVIYDHPTLKDILQSTHGVIVYQEQIMQIASKMAGFSLGEADLLRRAVSKKERAVLDRERAHFIQGSKKKGYDLSVANRVYDLIVRFADYGFNRSHAVAYSMVAYQLAYLKAHYPLQFFSALLTSVIGNEGKIAQYINELKRKKIQVLPPSINKSMYSFNVEGESIRYSLAAIKHIGAAAMQEITEERKKKRFEDLFDFCARVSQKAVNKKALEALILSGGFDEFGENRATLLATIDVAFEHASLVLPDDDFGFGAEFSLKPKYMEKEELKIEDRLQYEKDMLGFYLSSHPASQYEALNSFYSVVSLHDMKEYASGKAVSLLVFVLEIRVIRTKKGEQMAFLRITDESGEGEVVAFPRVFEQNRLLFEQGKVLLIQGKIDERNGQQQIVCQRAEAASEAVQKLPSEELYLRIETKQGTEKLLHTIYQHFQSHRGKIPVKIYYEAERQLVKLPVHYSIERSDELIKTLKAMLGEKHVVFKKI</sequence>
<dbReference type="GO" id="GO:0003676">
    <property type="term" value="F:nucleic acid binding"/>
    <property type="evidence" value="ECO:0007669"/>
    <property type="project" value="InterPro"/>
</dbReference>
<dbReference type="EMBL" id="NTYW01000127">
    <property type="protein sequence ID" value="PES26913.1"/>
    <property type="molecule type" value="Genomic_DNA"/>
</dbReference>
<gene>
    <name evidence="12" type="ORF">CN497_25780</name>
</gene>
<dbReference type="InterPro" id="IPR011708">
    <property type="entry name" value="DNA_pol3_alpha_NTPase_dom"/>
</dbReference>
<dbReference type="InterPro" id="IPR004365">
    <property type="entry name" value="NA-bd_OB_tRNA"/>
</dbReference>
<dbReference type="NCBIfam" id="NF004226">
    <property type="entry name" value="PRK05673.1"/>
    <property type="match status" value="1"/>
</dbReference>
<dbReference type="GO" id="GO:0006260">
    <property type="term" value="P:DNA replication"/>
    <property type="evidence" value="ECO:0007669"/>
    <property type="project" value="UniProtKB-KW"/>
</dbReference>
<evidence type="ECO:0000256" key="9">
    <source>
        <dbReference type="ARBA" id="ARBA00025611"/>
    </source>
</evidence>
<feature type="domain" description="Polymerase/histidinol phosphatase N-terminal" evidence="11">
    <location>
        <begin position="4"/>
        <end position="71"/>
    </location>
</feature>
<evidence type="ECO:0000313" key="13">
    <source>
        <dbReference type="Proteomes" id="UP000220341"/>
    </source>
</evidence>
<keyword evidence="6" id="KW-0548">Nucleotidyltransferase</keyword>
<reference evidence="12 13" key="1">
    <citation type="submission" date="2017-09" db="EMBL/GenBank/DDBJ databases">
        <title>Large-scale bioinformatics analysis of Bacillus genomes uncovers conserved roles of natural products in bacterial physiology.</title>
        <authorList>
            <consortium name="Agbiome Team Llc"/>
            <person name="Bleich R.M."/>
            <person name="Kirk G.J."/>
            <person name="Santa Maria K.C."/>
            <person name="Allen S.E."/>
            <person name="Farag S."/>
            <person name="Shank E.A."/>
            <person name="Bowers A."/>
        </authorList>
    </citation>
    <scope>NUCLEOTIDE SEQUENCE [LARGE SCALE GENOMIC DNA]</scope>
    <source>
        <strain evidence="12 13">AFS003013</strain>
    </source>
</reference>
<dbReference type="Pfam" id="PF14579">
    <property type="entry name" value="HHH_6"/>
    <property type="match status" value="1"/>
</dbReference>
<proteinExistence type="inferred from homology"/>
<dbReference type="AlphaFoldDB" id="A0AAE5P3D5"/>
<evidence type="ECO:0000256" key="6">
    <source>
        <dbReference type="ARBA" id="ARBA00022695"/>
    </source>
</evidence>
<comment type="catalytic activity">
    <reaction evidence="10">
        <text>DNA(n) + a 2'-deoxyribonucleoside 5'-triphosphate = DNA(n+1) + diphosphate</text>
        <dbReference type="Rhea" id="RHEA:22508"/>
        <dbReference type="Rhea" id="RHEA-COMP:17339"/>
        <dbReference type="Rhea" id="RHEA-COMP:17340"/>
        <dbReference type="ChEBI" id="CHEBI:33019"/>
        <dbReference type="ChEBI" id="CHEBI:61560"/>
        <dbReference type="ChEBI" id="CHEBI:173112"/>
        <dbReference type="EC" id="2.7.7.7"/>
    </reaction>
</comment>
<dbReference type="GO" id="GO:0003887">
    <property type="term" value="F:DNA-directed DNA polymerase activity"/>
    <property type="evidence" value="ECO:0007669"/>
    <property type="project" value="UniProtKB-KW"/>
</dbReference>
<dbReference type="InterPro" id="IPR041931">
    <property type="entry name" value="DNA_pol3_alpha_thumb_dom"/>
</dbReference>
<evidence type="ECO:0000313" key="12">
    <source>
        <dbReference type="EMBL" id="PES26913.1"/>
    </source>
</evidence>
<comment type="subcellular location">
    <subcellularLocation>
        <location evidence="1">Cytoplasm</location>
    </subcellularLocation>
</comment>
<dbReference type="InterPro" id="IPR004805">
    <property type="entry name" value="DnaE2/DnaE/PolC"/>
</dbReference>
<dbReference type="GO" id="GO:0008408">
    <property type="term" value="F:3'-5' exonuclease activity"/>
    <property type="evidence" value="ECO:0007669"/>
    <property type="project" value="InterPro"/>
</dbReference>
<dbReference type="InterPro" id="IPR003141">
    <property type="entry name" value="Pol/His_phosphatase_N"/>
</dbReference>
<dbReference type="Gene3D" id="1.10.10.1600">
    <property type="entry name" value="Bacterial DNA polymerase III alpha subunit, thumb domain"/>
    <property type="match status" value="1"/>
</dbReference>
<dbReference type="Gene3D" id="1.10.150.870">
    <property type="match status" value="1"/>
</dbReference>
<keyword evidence="7" id="KW-0235">DNA replication</keyword>